<keyword evidence="6 8" id="KW-1133">Transmembrane helix</keyword>
<gene>
    <name evidence="10" type="ORF">C7C45_20380</name>
</gene>
<dbReference type="GO" id="GO:0016763">
    <property type="term" value="F:pentosyltransferase activity"/>
    <property type="evidence" value="ECO:0007669"/>
    <property type="project" value="TreeGrafter"/>
</dbReference>
<dbReference type="AlphaFoldDB" id="A0A318NHA8"/>
<dbReference type="EMBL" id="PYBV01000026">
    <property type="protein sequence ID" value="PYC67702.1"/>
    <property type="molecule type" value="Genomic_DNA"/>
</dbReference>
<dbReference type="InterPro" id="IPR050297">
    <property type="entry name" value="LipidA_mod_glycosyltrf_83"/>
</dbReference>
<organism evidence="10 11">
    <name type="scientific">Micromonospora arborensis</name>
    <dbReference type="NCBI Taxonomy" id="2116518"/>
    <lineage>
        <taxon>Bacteria</taxon>
        <taxon>Bacillati</taxon>
        <taxon>Actinomycetota</taxon>
        <taxon>Actinomycetes</taxon>
        <taxon>Micromonosporales</taxon>
        <taxon>Micromonosporaceae</taxon>
        <taxon>Micromonospora</taxon>
    </lineage>
</organism>
<evidence type="ECO:0000313" key="11">
    <source>
        <dbReference type="Proteomes" id="UP000248333"/>
    </source>
</evidence>
<accession>A0A318NHA8</accession>
<dbReference type="GO" id="GO:0009103">
    <property type="term" value="P:lipopolysaccharide biosynthetic process"/>
    <property type="evidence" value="ECO:0007669"/>
    <property type="project" value="UniProtKB-ARBA"/>
</dbReference>
<comment type="caution">
    <text evidence="10">The sequence shown here is derived from an EMBL/GenBank/DDBJ whole genome shotgun (WGS) entry which is preliminary data.</text>
</comment>
<keyword evidence="3" id="KW-0328">Glycosyltransferase</keyword>
<feature type="transmembrane region" description="Helical" evidence="8">
    <location>
        <begin position="320"/>
        <end position="340"/>
    </location>
</feature>
<evidence type="ECO:0000256" key="4">
    <source>
        <dbReference type="ARBA" id="ARBA00022679"/>
    </source>
</evidence>
<sequence length="499" mass="53115">MRRAGTIATPPALRPADANRKASDTRSGWSVASWLIPALVALVLGLWRLTGPALWADELATWGAVRLSWSQLWRLAGSVDAVLTPYYLLMKAYAAVAGTSTAALRLPSVAAIAVATVVVTALGRRLGGTGTGLLAGLLFAILPVTSRYAQEARSYALVILGAAVAVWCLVRLLEDPSRRRLTGYAAAVGFVGLLHPLNGLLMLAGHAVAVGWWQLPHRGAGWRTARRWVAASGVGVLPALALAVWGAGQTAQVSWIALVNLSALQAFPERLFHSAAVGGLVLVLAVLGVRRAPAYVCLAGAAFVPMALLLLAGTHLHVWVARYVLVVLPALAVLAASALAHVGRSSAVVAFCLAVVLGFPAHVTIRAHAGHSQDSYRIASVIGPRYQPGDVVVFPDSHPSIPWSPRDIYERYLPAPRPPDVLRVAPQRTDGRFLATECPDATCLGTPPRVWIVGADPVADPLRDMTPGKRRRISDGYRVVQRWQYPLLSICLLERTASP</sequence>
<evidence type="ECO:0000256" key="7">
    <source>
        <dbReference type="ARBA" id="ARBA00023136"/>
    </source>
</evidence>
<dbReference type="GO" id="GO:0005886">
    <property type="term" value="C:plasma membrane"/>
    <property type="evidence" value="ECO:0007669"/>
    <property type="project" value="UniProtKB-SubCell"/>
</dbReference>
<keyword evidence="11" id="KW-1185">Reference proteome</keyword>
<dbReference type="PANTHER" id="PTHR33908:SF3">
    <property type="entry name" value="UNDECAPRENYL PHOSPHATE-ALPHA-4-AMINO-4-DEOXY-L-ARABINOSE ARABINOSYL TRANSFERASE"/>
    <property type="match status" value="1"/>
</dbReference>
<proteinExistence type="predicted"/>
<evidence type="ECO:0000259" key="9">
    <source>
        <dbReference type="Pfam" id="PF13231"/>
    </source>
</evidence>
<feature type="domain" description="Glycosyltransferase RgtA/B/C/D-like" evidence="9">
    <location>
        <begin position="88"/>
        <end position="209"/>
    </location>
</feature>
<feature type="transmembrane region" description="Helical" evidence="8">
    <location>
        <begin position="271"/>
        <end position="289"/>
    </location>
</feature>
<evidence type="ECO:0000256" key="1">
    <source>
        <dbReference type="ARBA" id="ARBA00004651"/>
    </source>
</evidence>
<feature type="transmembrane region" description="Helical" evidence="8">
    <location>
        <begin position="193"/>
        <end position="215"/>
    </location>
</feature>
<keyword evidence="5 8" id="KW-0812">Transmembrane</keyword>
<dbReference type="Pfam" id="PF13231">
    <property type="entry name" value="PMT_2"/>
    <property type="match status" value="1"/>
</dbReference>
<comment type="subcellular location">
    <subcellularLocation>
        <location evidence="1">Cell membrane</location>
        <topology evidence="1">Multi-pass membrane protein</topology>
    </subcellularLocation>
</comment>
<feature type="transmembrane region" description="Helical" evidence="8">
    <location>
        <begin position="102"/>
        <end position="123"/>
    </location>
</feature>
<feature type="transmembrane region" description="Helical" evidence="8">
    <location>
        <begin position="155"/>
        <end position="173"/>
    </location>
</feature>
<dbReference type="InterPro" id="IPR038731">
    <property type="entry name" value="RgtA/B/C-like"/>
</dbReference>
<keyword evidence="4" id="KW-0808">Transferase</keyword>
<feature type="transmembrane region" description="Helical" evidence="8">
    <location>
        <begin position="227"/>
        <end position="251"/>
    </location>
</feature>
<evidence type="ECO:0000313" key="10">
    <source>
        <dbReference type="EMBL" id="PYC67702.1"/>
    </source>
</evidence>
<dbReference type="PANTHER" id="PTHR33908">
    <property type="entry name" value="MANNOSYLTRANSFERASE YKCB-RELATED"/>
    <property type="match status" value="1"/>
</dbReference>
<evidence type="ECO:0000256" key="2">
    <source>
        <dbReference type="ARBA" id="ARBA00022475"/>
    </source>
</evidence>
<evidence type="ECO:0000256" key="8">
    <source>
        <dbReference type="SAM" id="Phobius"/>
    </source>
</evidence>
<feature type="transmembrane region" description="Helical" evidence="8">
    <location>
        <begin position="129"/>
        <end position="148"/>
    </location>
</feature>
<evidence type="ECO:0000256" key="3">
    <source>
        <dbReference type="ARBA" id="ARBA00022676"/>
    </source>
</evidence>
<evidence type="ECO:0000256" key="5">
    <source>
        <dbReference type="ARBA" id="ARBA00022692"/>
    </source>
</evidence>
<keyword evidence="7 8" id="KW-0472">Membrane</keyword>
<feature type="transmembrane region" description="Helical" evidence="8">
    <location>
        <begin position="296"/>
        <end position="314"/>
    </location>
</feature>
<reference evidence="10 11" key="1">
    <citation type="submission" date="2018-03" db="EMBL/GenBank/DDBJ databases">
        <title>Bioinformatic expansion and discovery of thiopeptide antibiotics.</title>
        <authorList>
            <person name="Schwalen C.J."/>
            <person name="Hudson G.A."/>
            <person name="Mitchell D.A."/>
        </authorList>
    </citation>
    <scope>NUCLEOTIDE SEQUENCE [LARGE SCALE GENOMIC DNA]</scope>
    <source>
        <strain evidence="10 11">NRRL 8041</strain>
    </source>
</reference>
<protein>
    <recommendedName>
        <fullName evidence="9">Glycosyltransferase RgtA/B/C/D-like domain-containing protein</fullName>
    </recommendedName>
</protein>
<keyword evidence="2" id="KW-1003">Cell membrane</keyword>
<dbReference type="Proteomes" id="UP000248333">
    <property type="component" value="Unassembled WGS sequence"/>
</dbReference>
<feature type="transmembrane region" description="Helical" evidence="8">
    <location>
        <begin position="29"/>
        <end position="49"/>
    </location>
</feature>
<feature type="transmembrane region" description="Helical" evidence="8">
    <location>
        <begin position="347"/>
        <end position="365"/>
    </location>
</feature>
<dbReference type="GO" id="GO:0010041">
    <property type="term" value="P:response to iron(III) ion"/>
    <property type="evidence" value="ECO:0007669"/>
    <property type="project" value="TreeGrafter"/>
</dbReference>
<name>A0A318NHA8_9ACTN</name>
<evidence type="ECO:0000256" key="6">
    <source>
        <dbReference type="ARBA" id="ARBA00022989"/>
    </source>
</evidence>
<feature type="transmembrane region" description="Helical" evidence="8">
    <location>
        <begin position="72"/>
        <end position="90"/>
    </location>
</feature>